<dbReference type="AlphaFoldDB" id="A0A1K0JMZ7"/>
<sequence>MGGVPVKTLQIGSAGYLRLIHVNSVTLGDLASELLSHPTQPDSSREPVDPAKGASVSSKDNPPLRPGAIDVAQPCANAHRLSSHT</sequence>
<feature type="region of interest" description="Disordered" evidence="1">
    <location>
        <begin position="35"/>
        <end position="85"/>
    </location>
</feature>
<proteinExistence type="predicted"/>
<reference evidence="2" key="1">
    <citation type="submission" date="2016-09" db="EMBL/GenBank/DDBJ databases">
        <authorList>
            <person name="Capua I."/>
            <person name="De Benedictis P."/>
            <person name="Joannis T."/>
            <person name="Lombin L.H."/>
            <person name="Cattoli G."/>
        </authorList>
    </citation>
    <scope>NUCLEOTIDE SEQUENCE</scope>
    <source>
        <strain evidence="2">B9</strain>
    </source>
</reference>
<gene>
    <name evidence="2" type="ORF">CNECB9_930018</name>
</gene>
<name>A0A1K0JMZ7_CUPNE</name>
<evidence type="ECO:0000313" key="2">
    <source>
        <dbReference type="EMBL" id="SCV02151.1"/>
    </source>
</evidence>
<dbReference type="EMBL" id="FMSH01000544">
    <property type="protein sequence ID" value="SCV02151.1"/>
    <property type="molecule type" value="Genomic_DNA"/>
</dbReference>
<organism evidence="2">
    <name type="scientific">Cupriavidus necator</name>
    <name type="common">Alcaligenes eutrophus</name>
    <name type="synonym">Ralstonia eutropha</name>
    <dbReference type="NCBI Taxonomy" id="106590"/>
    <lineage>
        <taxon>Bacteria</taxon>
        <taxon>Pseudomonadati</taxon>
        <taxon>Pseudomonadota</taxon>
        <taxon>Betaproteobacteria</taxon>
        <taxon>Burkholderiales</taxon>
        <taxon>Burkholderiaceae</taxon>
        <taxon>Cupriavidus</taxon>
    </lineage>
</organism>
<protein>
    <submittedName>
        <fullName evidence="2">Uncharacterized protein</fullName>
    </submittedName>
</protein>
<accession>A0A1K0JMZ7</accession>
<evidence type="ECO:0000256" key="1">
    <source>
        <dbReference type="SAM" id="MobiDB-lite"/>
    </source>
</evidence>